<gene>
    <name evidence="7" type="ORF">LIPSTDRAFT_74375</name>
</gene>
<organism evidence="7 8">
    <name type="scientific">Lipomyces starkeyi NRRL Y-11557</name>
    <dbReference type="NCBI Taxonomy" id="675824"/>
    <lineage>
        <taxon>Eukaryota</taxon>
        <taxon>Fungi</taxon>
        <taxon>Dikarya</taxon>
        <taxon>Ascomycota</taxon>
        <taxon>Saccharomycotina</taxon>
        <taxon>Lipomycetes</taxon>
        <taxon>Lipomycetales</taxon>
        <taxon>Lipomycetaceae</taxon>
        <taxon>Lipomyces</taxon>
    </lineage>
</organism>
<evidence type="ECO:0000256" key="3">
    <source>
        <dbReference type="PROSITE-ProRule" id="PRU10133"/>
    </source>
</evidence>
<sequence>MTSSAARLRNDVANLFKTSCHPDIVLPSDGPQDLTTITLHLLGPASTPYSEGAWKLTLKIPVEYPNSPPKAYFETKIFHPNVAVSTGEVCVDTLKRDWSPNVDLRHVLLVVRCLLIEPNPESALNEEAGKLLLENFADFERMARLMTSVHALKRSAFASAIASAEFSSSTDNTDENGNTPTIYSDSETDSGRSSTTNVLDAKNVLRPLEHTQRGSSAATPSSQSKPSLKSKDAKPKKKVGIKRL</sequence>
<feature type="active site" description="Glycyl thioester intermediate" evidence="3">
    <location>
        <position position="90"/>
    </location>
</feature>
<dbReference type="GO" id="GO:0005524">
    <property type="term" value="F:ATP binding"/>
    <property type="evidence" value="ECO:0007669"/>
    <property type="project" value="UniProtKB-UniRule"/>
</dbReference>
<comment type="similarity">
    <text evidence="4">Belongs to the ubiquitin-conjugating enzyme family.</text>
</comment>
<dbReference type="InterPro" id="IPR016135">
    <property type="entry name" value="UBQ-conjugating_enzyme/RWD"/>
</dbReference>
<dbReference type="GO" id="GO:0016740">
    <property type="term" value="F:transferase activity"/>
    <property type="evidence" value="ECO:0007669"/>
    <property type="project" value="UniProtKB-KW"/>
</dbReference>
<keyword evidence="8" id="KW-1185">Reference proteome</keyword>
<keyword evidence="4" id="KW-0067">ATP-binding</keyword>
<feature type="compositionally biased region" description="Polar residues" evidence="5">
    <location>
        <begin position="175"/>
        <end position="198"/>
    </location>
</feature>
<dbReference type="CDD" id="cd23804">
    <property type="entry name" value="UBCc_UBE2S"/>
    <property type="match status" value="1"/>
</dbReference>
<dbReference type="Gene3D" id="3.10.110.10">
    <property type="entry name" value="Ubiquitin Conjugating Enzyme"/>
    <property type="match status" value="1"/>
</dbReference>
<evidence type="ECO:0000256" key="2">
    <source>
        <dbReference type="ARBA" id="ARBA00022786"/>
    </source>
</evidence>
<dbReference type="SUPFAM" id="SSF54495">
    <property type="entry name" value="UBC-like"/>
    <property type="match status" value="1"/>
</dbReference>
<dbReference type="PROSITE" id="PS50127">
    <property type="entry name" value="UBC_2"/>
    <property type="match status" value="1"/>
</dbReference>
<dbReference type="PROSITE" id="PS00183">
    <property type="entry name" value="UBC_1"/>
    <property type="match status" value="1"/>
</dbReference>
<evidence type="ECO:0000256" key="5">
    <source>
        <dbReference type="SAM" id="MobiDB-lite"/>
    </source>
</evidence>
<evidence type="ECO:0000313" key="7">
    <source>
        <dbReference type="EMBL" id="ODQ70881.1"/>
    </source>
</evidence>
<dbReference type="SMART" id="SM00212">
    <property type="entry name" value="UBCc"/>
    <property type="match status" value="1"/>
</dbReference>
<protein>
    <recommendedName>
        <fullName evidence="6">UBC core domain-containing protein</fullName>
    </recommendedName>
</protein>
<reference evidence="7 8" key="1">
    <citation type="journal article" date="2016" name="Proc. Natl. Acad. Sci. U.S.A.">
        <title>Comparative genomics of biotechnologically important yeasts.</title>
        <authorList>
            <person name="Riley R."/>
            <person name="Haridas S."/>
            <person name="Wolfe K.H."/>
            <person name="Lopes M.R."/>
            <person name="Hittinger C.T."/>
            <person name="Goeker M."/>
            <person name="Salamov A.A."/>
            <person name="Wisecaver J.H."/>
            <person name="Long T.M."/>
            <person name="Calvey C.H."/>
            <person name="Aerts A.L."/>
            <person name="Barry K.W."/>
            <person name="Choi C."/>
            <person name="Clum A."/>
            <person name="Coughlan A.Y."/>
            <person name="Deshpande S."/>
            <person name="Douglass A.P."/>
            <person name="Hanson S.J."/>
            <person name="Klenk H.-P."/>
            <person name="LaButti K.M."/>
            <person name="Lapidus A."/>
            <person name="Lindquist E.A."/>
            <person name="Lipzen A.M."/>
            <person name="Meier-Kolthoff J.P."/>
            <person name="Ohm R.A."/>
            <person name="Otillar R.P."/>
            <person name="Pangilinan J.L."/>
            <person name="Peng Y."/>
            <person name="Rokas A."/>
            <person name="Rosa C.A."/>
            <person name="Scheuner C."/>
            <person name="Sibirny A.A."/>
            <person name="Slot J.C."/>
            <person name="Stielow J.B."/>
            <person name="Sun H."/>
            <person name="Kurtzman C.P."/>
            <person name="Blackwell M."/>
            <person name="Grigoriev I.V."/>
            <person name="Jeffries T.W."/>
        </authorList>
    </citation>
    <scope>NUCLEOTIDE SEQUENCE [LARGE SCALE GENOMIC DNA]</scope>
    <source>
        <strain evidence="7 8">NRRL Y-11557</strain>
    </source>
</reference>
<dbReference type="EMBL" id="KV454299">
    <property type="protein sequence ID" value="ODQ70881.1"/>
    <property type="molecule type" value="Genomic_DNA"/>
</dbReference>
<dbReference type="STRING" id="675824.A0A1E3PZN6"/>
<dbReference type="Pfam" id="PF00179">
    <property type="entry name" value="UQ_con"/>
    <property type="match status" value="1"/>
</dbReference>
<dbReference type="InterPro" id="IPR000608">
    <property type="entry name" value="UBC"/>
</dbReference>
<feature type="compositionally biased region" description="Basic residues" evidence="5">
    <location>
        <begin position="234"/>
        <end position="244"/>
    </location>
</feature>
<dbReference type="Proteomes" id="UP000094385">
    <property type="component" value="Unassembled WGS sequence"/>
</dbReference>
<dbReference type="PANTHER" id="PTHR24068">
    <property type="entry name" value="UBIQUITIN-CONJUGATING ENZYME E2"/>
    <property type="match status" value="1"/>
</dbReference>
<proteinExistence type="inferred from homology"/>
<feature type="domain" description="UBC core" evidence="6">
    <location>
        <begin position="3"/>
        <end position="152"/>
    </location>
</feature>
<feature type="region of interest" description="Disordered" evidence="5">
    <location>
        <begin position="167"/>
        <end position="244"/>
    </location>
</feature>
<dbReference type="AlphaFoldDB" id="A0A1E3PZN6"/>
<keyword evidence="1" id="KW-0808">Transferase</keyword>
<keyword evidence="2 4" id="KW-0833">Ubl conjugation pathway</keyword>
<evidence type="ECO:0000256" key="1">
    <source>
        <dbReference type="ARBA" id="ARBA00022679"/>
    </source>
</evidence>
<dbReference type="OrthoDB" id="269518at2759"/>
<keyword evidence="4" id="KW-0547">Nucleotide-binding</keyword>
<dbReference type="InterPro" id="IPR023313">
    <property type="entry name" value="UBQ-conjugating_AS"/>
</dbReference>
<evidence type="ECO:0000259" key="6">
    <source>
        <dbReference type="PROSITE" id="PS50127"/>
    </source>
</evidence>
<name>A0A1E3PZN6_LIPST</name>
<accession>A0A1E3PZN6</accession>
<evidence type="ECO:0000256" key="4">
    <source>
        <dbReference type="RuleBase" id="RU362109"/>
    </source>
</evidence>
<evidence type="ECO:0000313" key="8">
    <source>
        <dbReference type="Proteomes" id="UP000094385"/>
    </source>
</evidence>